<name>A0A0D2JHY9_9CHLO</name>
<dbReference type="SUPFAM" id="SSF56524">
    <property type="entry name" value="Oxidoreductase molybdopterin-binding domain"/>
    <property type="match status" value="1"/>
</dbReference>
<dbReference type="GO" id="GO:0006790">
    <property type="term" value="P:sulfur compound metabolic process"/>
    <property type="evidence" value="ECO:0007669"/>
    <property type="project" value="TreeGrafter"/>
</dbReference>
<dbReference type="GO" id="GO:0043546">
    <property type="term" value="F:molybdopterin cofactor binding"/>
    <property type="evidence" value="ECO:0007669"/>
    <property type="project" value="TreeGrafter"/>
</dbReference>
<dbReference type="EC" id="1.8.3.1" evidence="3"/>
<keyword evidence="3" id="KW-0560">Oxidoreductase</keyword>
<evidence type="ECO:0000259" key="2">
    <source>
        <dbReference type="Pfam" id="PF00174"/>
    </source>
</evidence>
<protein>
    <submittedName>
        <fullName evidence="3">Sulfite oxidase</fullName>
        <ecNumber evidence="3">1.8.3.1</ecNumber>
    </submittedName>
</protein>
<organism evidence="3 4">
    <name type="scientific">Monoraphidium neglectum</name>
    <dbReference type="NCBI Taxonomy" id="145388"/>
    <lineage>
        <taxon>Eukaryota</taxon>
        <taxon>Viridiplantae</taxon>
        <taxon>Chlorophyta</taxon>
        <taxon>core chlorophytes</taxon>
        <taxon>Chlorophyceae</taxon>
        <taxon>CS clade</taxon>
        <taxon>Sphaeropleales</taxon>
        <taxon>Selenastraceae</taxon>
        <taxon>Monoraphidium</taxon>
    </lineage>
</organism>
<evidence type="ECO:0000313" key="4">
    <source>
        <dbReference type="Proteomes" id="UP000054498"/>
    </source>
</evidence>
<dbReference type="InterPro" id="IPR036374">
    <property type="entry name" value="OxRdtase_Mopterin-bd_sf"/>
</dbReference>
<dbReference type="GeneID" id="25741865"/>
<keyword evidence="4" id="KW-1185">Reference proteome</keyword>
<dbReference type="GO" id="GO:0020037">
    <property type="term" value="F:heme binding"/>
    <property type="evidence" value="ECO:0007669"/>
    <property type="project" value="TreeGrafter"/>
</dbReference>
<dbReference type="OrthoDB" id="10051395at2759"/>
<dbReference type="PRINTS" id="PR00407">
    <property type="entry name" value="EUMOPTERIN"/>
</dbReference>
<dbReference type="KEGG" id="mng:MNEG_8990"/>
<proteinExistence type="predicted"/>
<sequence>MPHAAPLPEQRRLPLVALITEPLSDLGRAVALAFAAESARIVMRQRKRQQQQQQQRQQQQRQRQQQHWPTGSLHLFLLHPLNQRPLPLLPTRPARRTRGDASSAVHRIARTALSRQGAVDIIISLPPAGNRGGAAGLLHRVLPSAAGGGAAAPPASAPDQALFLRRAVGELLPDPDDRTAGKALSQAEPEASYRRFVISVLAADSSGEHSRDARAWGRQLAKAAGTSATVLSILLPAGAPTSGGSPALAGAVAELALLPWRQDLAAGQAHEVILQFPGGAPRAPDAASAGGAAAPRPAAWLQLTRERDGIPVGDAAAVRAAEDGRGQPSPYPLAPPPPMVAACYAAHPVSCGNGLTLGGGADVATTGDALEAFDLGVDPGPSPSATQRADPARAVWLPPGSLTGCCGGIVEATGARKAPGLLTRPSQPGELGLGKQDRSGAVLGPADPKNLEPSMTPDQYTGQPRRDAAMMVHCFAPFNAETPHTVLSKEFLTPPGLFYVRNHLPVPCCDNPEELTVSGASLGGRALELSLDDLKTGRYGPTMHMQASLQCAGNRRNEMAAVKLVEGRAPWNHGAIGNALWGGVALRDVLAAAGLDLSSAAAALAQGAEGREVVRHVVLKGLDWHRETQMHYSISIPIHK</sequence>
<evidence type="ECO:0000313" key="3">
    <source>
        <dbReference type="EMBL" id="KIY98972.1"/>
    </source>
</evidence>
<accession>A0A0D2JHY9</accession>
<dbReference type="STRING" id="145388.A0A0D2JHY9"/>
<dbReference type="InterPro" id="IPR008335">
    <property type="entry name" value="Mopterin_OxRdtase_euk"/>
</dbReference>
<evidence type="ECO:0000256" key="1">
    <source>
        <dbReference type="SAM" id="MobiDB-lite"/>
    </source>
</evidence>
<feature type="non-terminal residue" evidence="3">
    <location>
        <position position="640"/>
    </location>
</feature>
<dbReference type="AlphaFoldDB" id="A0A0D2JHY9"/>
<feature type="compositionally biased region" description="Low complexity" evidence="1">
    <location>
        <begin position="50"/>
        <end position="66"/>
    </location>
</feature>
<feature type="region of interest" description="Disordered" evidence="1">
    <location>
        <begin position="417"/>
        <end position="463"/>
    </location>
</feature>
<dbReference type="PANTHER" id="PTHR19372">
    <property type="entry name" value="SULFITE REDUCTASE"/>
    <property type="match status" value="1"/>
</dbReference>
<dbReference type="Gene3D" id="3.40.50.720">
    <property type="entry name" value="NAD(P)-binding Rossmann-like Domain"/>
    <property type="match status" value="1"/>
</dbReference>
<dbReference type="PANTHER" id="PTHR19372:SF7">
    <property type="entry name" value="SULFITE OXIDASE, MITOCHONDRIAL"/>
    <property type="match status" value="1"/>
</dbReference>
<feature type="domain" description="Oxidoreductase molybdopterin-binding" evidence="2">
    <location>
        <begin position="503"/>
        <end position="640"/>
    </location>
</feature>
<dbReference type="GO" id="GO:0008482">
    <property type="term" value="F:sulfite oxidase activity"/>
    <property type="evidence" value="ECO:0007669"/>
    <property type="project" value="UniProtKB-EC"/>
</dbReference>
<dbReference type="Pfam" id="PF00174">
    <property type="entry name" value="Oxidored_molyb"/>
    <property type="match status" value="1"/>
</dbReference>
<gene>
    <name evidence="3" type="ORF">MNEG_8990</name>
</gene>
<feature type="region of interest" description="Disordered" evidence="1">
    <location>
        <begin position="45"/>
        <end position="68"/>
    </location>
</feature>
<dbReference type="RefSeq" id="XP_013897992.1">
    <property type="nucleotide sequence ID" value="XM_014042538.1"/>
</dbReference>
<dbReference type="Proteomes" id="UP000054498">
    <property type="component" value="Unassembled WGS sequence"/>
</dbReference>
<dbReference type="Gene3D" id="3.90.420.10">
    <property type="entry name" value="Oxidoreductase, molybdopterin-binding domain"/>
    <property type="match status" value="1"/>
</dbReference>
<dbReference type="EMBL" id="KK101999">
    <property type="protein sequence ID" value="KIY98972.1"/>
    <property type="molecule type" value="Genomic_DNA"/>
</dbReference>
<dbReference type="InterPro" id="IPR000572">
    <property type="entry name" value="OxRdtase_Mopterin-bd_dom"/>
</dbReference>
<dbReference type="GO" id="GO:0005739">
    <property type="term" value="C:mitochondrion"/>
    <property type="evidence" value="ECO:0007669"/>
    <property type="project" value="TreeGrafter"/>
</dbReference>
<reference evidence="3 4" key="1">
    <citation type="journal article" date="2013" name="BMC Genomics">
        <title>Reconstruction of the lipid metabolism for the microalga Monoraphidium neglectum from its genome sequence reveals characteristics suitable for biofuel production.</title>
        <authorList>
            <person name="Bogen C."/>
            <person name="Al-Dilaimi A."/>
            <person name="Albersmeier A."/>
            <person name="Wichmann J."/>
            <person name="Grundmann M."/>
            <person name="Rupp O."/>
            <person name="Lauersen K.J."/>
            <person name="Blifernez-Klassen O."/>
            <person name="Kalinowski J."/>
            <person name="Goesmann A."/>
            <person name="Mussgnug J.H."/>
            <person name="Kruse O."/>
        </authorList>
    </citation>
    <scope>NUCLEOTIDE SEQUENCE [LARGE SCALE GENOMIC DNA]</scope>
    <source>
        <strain evidence="3 4">SAG 48.87</strain>
    </source>
</reference>